<dbReference type="Proteomes" id="UP000253551">
    <property type="component" value="Unassembled WGS sequence"/>
</dbReference>
<dbReference type="AlphaFoldDB" id="A0A367J0Q4"/>
<gene>
    <name evidence="1" type="ORF">CU098_006177</name>
</gene>
<protein>
    <submittedName>
        <fullName evidence="1">Uncharacterized protein</fullName>
    </submittedName>
</protein>
<evidence type="ECO:0000313" key="1">
    <source>
        <dbReference type="EMBL" id="RCH83528.1"/>
    </source>
</evidence>
<comment type="caution">
    <text evidence="1">The sequence shown here is derived from an EMBL/GenBank/DDBJ whole genome shotgun (WGS) entry which is preliminary data.</text>
</comment>
<sequence length="100" mass="11549">MIGIIQDDIARVNALKADKFWREHSERPSGLLKRLSTECSMKRVIPALYDPAKQQMVTSNEDKMSTMAEFYDQLYTPDPMDQDALDQLLSSLRNIRISKE</sequence>
<dbReference type="STRING" id="4846.A0A367J0Q4"/>
<proteinExistence type="predicted"/>
<organism evidence="1 2">
    <name type="scientific">Rhizopus stolonifer</name>
    <name type="common">Rhizopus nigricans</name>
    <dbReference type="NCBI Taxonomy" id="4846"/>
    <lineage>
        <taxon>Eukaryota</taxon>
        <taxon>Fungi</taxon>
        <taxon>Fungi incertae sedis</taxon>
        <taxon>Mucoromycota</taxon>
        <taxon>Mucoromycotina</taxon>
        <taxon>Mucoromycetes</taxon>
        <taxon>Mucorales</taxon>
        <taxon>Mucorineae</taxon>
        <taxon>Rhizopodaceae</taxon>
        <taxon>Rhizopus</taxon>
    </lineage>
</organism>
<accession>A0A367J0Q4</accession>
<reference evidence="1 2" key="1">
    <citation type="journal article" date="2018" name="G3 (Bethesda)">
        <title>Phylogenetic and Phylogenomic Definition of Rhizopus Species.</title>
        <authorList>
            <person name="Gryganskyi A.P."/>
            <person name="Golan J."/>
            <person name="Dolatabadi S."/>
            <person name="Mondo S."/>
            <person name="Robb S."/>
            <person name="Idnurm A."/>
            <person name="Muszewska A."/>
            <person name="Steczkiewicz K."/>
            <person name="Masonjones S."/>
            <person name="Liao H.L."/>
            <person name="Gajdeczka M.T."/>
            <person name="Anike F."/>
            <person name="Vuek A."/>
            <person name="Anishchenko I.M."/>
            <person name="Voigt K."/>
            <person name="de Hoog G.S."/>
            <person name="Smith M.E."/>
            <person name="Heitman J."/>
            <person name="Vilgalys R."/>
            <person name="Stajich J.E."/>
        </authorList>
    </citation>
    <scope>NUCLEOTIDE SEQUENCE [LARGE SCALE GENOMIC DNA]</scope>
    <source>
        <strain evidence="1 2">LSU 92-RS-03</strain>
    </source>
</reference>
<keyword evidence="2" id="KW-1185">Reference proteome</keyword>
<evidence type="ECO:0000313" key="2">
    <source>
        <dbReference type="Proteomes" id="UP000253551"/>
    </source>
</evidence>
<name>A0A367J0Q4_RHIST</name>
<dbReference type="EMBL" id="PJQM01004714">
    <property type="protein sequence ID" value="RCH83528.1"/>
    <property type="molecule type" value="Genomic_DNA"/>
</dbReference>